<name>X1SKX8_9ZZZZ</name>
<evidence type="ECO:0000313" key="1">
    <source>
        <dbReference type="EMBL" id="GAI93598.1"/>
    </source>
</evidence>
<accession>X1SKX8</accession>
<dbReference type="InterPro" id="IPR013324">
    <property type="entry name" value="RNA_pol_sigma_r3/r4-like"/>
</dbReference>
<dbReference type="GO" id="GO:0006352">
    <property type="term" value="P:DNA-templated transcription initiation"/>
    <property type="evidence" value="ECO:0007669"/>
    <property type="project" value="InterPro"/>
</dbReference>
<organism evidence="1">
    <name type="scientific">marine sediment metagenome</name>
    <dbReference type="NCBI Taxonomy" id="412755"/>
    <lineage>
        <taxon>unclassified sequences</taxon>
        <taxon>metagenomes</taxon>
        <taxon>ecological metagenomes</taxon>
    </lineage>
</organism>
<dbReference type="GO" id="GO:0003700">
    <property type="term" value="F:DNA-binding transcription factor activity"/>
    <property type="evidence" value="ECO:0007669"/>
    <property type="project" value="InterPro"/>
</dbReference>
<dbReference type="InterPro" id="IPR036388">
    <property type="entry name" value="WH-like_DNA-bd_sf"/>
</dbReference>
<dbReference type="SUPFAM" id="SSF88946">
    <property type="entry name" value="Sigma2 domain of RNA polymerase sigma factors"/>
    <property type="match status" value="1"/>
</dbReference>
<evidence type="ECO:0008006" key="2">
    <source>
        <dbReference type="Google" id="ProtNLM"/>
    </source>
</evidence>
<dbReference type="EMBL" id="BARW01024585">
    <property type="protein sequence ID" value="GAI93598.1"/>
    <property type="molecule type" value="Genomic_DNA"/>
</dbReference>
<dbReference type="Gene3D" id="1.10.10.10">
    <property type="entry name" value="Winged helix-like DNA-binding domain superfamily/Winged helix DNA-binding domain"/>
    <property type="match status" value="1"/>
</dbReference>
<gene>
    <name evidence="1" type="ORF">S12H4_40501</name>
</gene>
<dbReference type="AlphaFoldDB" id="X1SKX8"/>
<dbReference type="SUPFAM" id="SSF88659">
    <property type="entry name" value="Sigma3 and sigma4 domains of RNA polymerase sigma factors"/>
    <property type="match status" value="1"/>
</dbReference>
<proteinExistence type="predicted"/>
<sequence length="183" mass="21287">MEANPQVTENMKLAAKIFEEYGDVIRGTVCCNVSDRSMIDDILQDFFLALVRKPIPSDIQNVKSYLRRAVKNDILEKALQTKSYRARNQKYAELYTDRLKWDTPEDIVIQTEEIQRLFDIVESRLMPHEAEAVIQHYRYDRDTGEAAKATGINKRSFSHYLCTGLKKIRKFACENELEPNACF</sequence>
<dbReference type="InterPro" id="IPR014284">
    <property type="entry name" value="RNA_pol_sigma-70_dom"/>
</dbReference>
<dbReference type="NCBIfam" id="TIGR02937">
    <property type="entry name" value="sigma70-ECF"/>
    <property type="match status" value="1"/>
</dbReference>
<reference evidence="1" key="1">
    <citation type="journal article" date="2014" name="Front. Microbiol.">
        <title>High frequency of phylogenetically diverse reductive dehalogenase-homologous genes in deep subseafloor sedimentary metagenomes.</title>
        <authorList>
            <person name="Kawai M."/>
            <person name="Futagami T."/>
            <person name="Toyoda A."/>
            <person name="Takaki Y."/>
            <person name="Nishi S."/>
            <person name="Hori S."/>
            <person name="Arai W."/>
            <person name="Tsubouchi T."/>
            <person name="Morono Y."/>
            <person name="Uchiyama I."/>
            <person name="Ito T."/>
            <person name="Fujiyama A."/>
            <person name="Inagaki F."/>
            <person name="Takami H."/>
        </authorList>
    </citation>
    <scope>NUCLEOTIDE SEQUENCE</scope>
    <source>
        <strain evidence="1">Expedition CK06-06</strain>
    </source>
</reference>
<dbReference type="Gene3D" id="1.10.1740.10">
    <property type="match status" value="1"/>
</dbReference>
<comment type="caution">
    <text evidence="1">The sequence shown here is derived from an EMBL/GenBank/DDBJ whole genome shotgun (WGS) entry which is preliminary data.</text>
</comment>
<protein>
    <recommendedName>
        <fullName evidence="2">RNA polymerase sigma-70 region 2 domain-containing protein</fullName>
    </recommendedName>
</protein>
<dbReference type="InterPro" id="IPR013325">
    <property type="entry name" value="RNA_pol_sigma_r2"/>
</dbReference>